<organism evidence="2 3">
    <name type="scientific">Leersia perrieri</name>
    <dbReference type="NCBI Taxonomy" id="77586"/>
    <lineage>
        <taxon>Eukaryota</taxon>
        <taxon>Viridiplantae</taxon>
        <taxon>Streptophyta</taxon>
        <taxon>Embryophyta</taxon>
        <taxon>Tracheophyta</taxon>
        <taxon>Spermatophyta</taxon>
        <taxon>Magnoliopsida</taxon>
        <taxon>Liliopsida</taxon>
        <taxon>Poales</taxon>
        <taxon>Poaceae</taxon>
        <taxon>BOP clade</taxon>
        <taxon>Oryzoideae</taxon>
        <taxon>Oryzeae</taxon>
        <taxon>Oryzinae</taxon>
        <taxon>Leersia</taxon>
    </lineage>
</organism>
<dbReference type="EnsemblPlants" id="LPERR05G06970.1">
    <property type="protein sequence ID" value="LPERR05G06970.1"/>
    <property type="gene ID" value="LPERR05G06970"/>
</dbReference>
<evidence type="ECO:0000313" key="3">
    <source>
        <dbReference type="Proteomes" id="UP000032180"/>
    </source>
</evidence>
<dbReference type="Gramene" id="LPERR05G06970.1">
    <property type="protein sequence ID" value="LPERR05G06970.1"/>
    <property type="gene ID" value="LPERR05G06970"/>
</dbReference>
<reference evidence="2" key="3">
    <citation type="submission" date="2015-04" db="UniProtKB">
        <authorList>
            <consortium name="EnsemblPlants"/>
        </authorList>
    </citation>
    <scope>IDENTIFICATION</scope>
</reference>
<accession>A0A0D9WE91</accession>
<protein>
    <submittedName>
        <fullName evidence="2">Uncharacterized protein</fullName>
    </submittedName>
</protein>
<reference evidence="3" key="2">
    <citation type="submission" date="2013-12" db="EMBL/GenBank/DDBJ databases">
        <authorList>
            <person name="Yu Y."/>
            <person name="Lee S."/>
            <person name="de Baynast K."/>
            <person name="Wissotski M."/>
            <person name="Liu L."/>
            <person name="Talag J."/>
            <person name="Goicoechea J."/>
            <person name="Angelova A."/>
            <person name="Jetty R."/>
            <person name="Kudrna D."/>
            <person name="Golser W."/>
            <person name="Rivera L."/>
            <person name="Zhang J."/>
            <person name="Wing R."/>
        </authorList>
    </citation>
    <scope>NUCLEOTIDE SEQUENCE</scope>
</reference>
<reference evidence="2 3" key="1">
    <citation type="submission" date="2012-08" db="EMBL/GenBank/DDBJ databases">
        <title>Oryza genome evolution.</title>
        <authorList>
            <person name="Wing R.A."/>
        </authorList>
    </citation>
    <scope>NUCLEOTIDE SEQUENCE</scope>
</reference>
<feature type="region of interest" description="Disordered" evidence="1">
    <location>
        <begin position="36"/>
        <end position="85"/>
    </location>
</feature>
<evidence type="ECO:0000256" key="1">
    <source>
        <dbReference type="SAM" id="MobiDB-lite"/>
    </source>
</evidence>
<name>A0A0D9WE91_9ORYZ</name>
<proteinExistence type="predicted"/>
<sequence length="125" mass="12939">MEVWAEEDERQKQKETLRPMGLHVIQSVGLSFLKKGGERESGGATESGHLIPVASLPDGGDRAPATATATAAPPPPPIPQVNGNSLPRSAFASSFHGPAVAFAGRIALSVVCSLAVLAVRSVRFG</sequence>
<dbReference type="HOGENOM" id="CLU_1995905_0_0_1"/>
<keyword evidence="3" id="KW-1185">Reference proteome</keyword>
<evidence type="ECO:0000313" key="2">
    <source>
        <dbReference type="EnsemblPlants" id="LPERR05G06970.1"/>
    </source>
</evidence>
<dbReference type="AlphaFoldDB" id="A0A0D9WE91"/>
<dbReference type="Proteomes" id="UP000032180">
    <property type="component" value="Chromosome 5"/>
</dbReference>